<proteinExistence type="predicted"/>
<reference evidence="2" key="1">
    <citation type="submission" date="2022-07" db="EMBL/GenBank/DDBJ databases">
        <title>Complete genome of CX2.</title>
        <authorList>
            <person name="Cao G."/>
        </authorList>
    </citation>
    <scope>NUCLEOTIDE SEQUENCE</scope>
    <source>
        <strain evidence="2">CX2</strain>
    </source>
</reference>
<evidence type="ECO:0000313" key="2">
    <source>
        <dbReference type="EMBL" id="UTT41526.1"/>
    </source>
</evidence>
<dbReference type="Pfam" id="PF09346">
    <property type="entry name" value="SMI1_KNR4"/>
    <property type="match status" value="1"/>
</dbReference>
<dbReference type="EMBL" id="CP101462">
    <property type="protein sequence ID" value="UTT41526.1"/>
    <property type="molecule type" value="Genomic_DNA"/>
</dbReference>
<dbReference type="RefSeq" id="WP_255176277.1">
    <property type="nucleotide sequence ID" value="NZ_CP101462.1"/>
</dbReference>
<name>A0ABY5FJ03_9BACL</name>
<protein>
    <submittedName>
        <fullName evidence="2">DUF2750 domain-containing protein</fullName>
    </submittedName>
</protein>
<dbReference type="Gene3D" id="3.40.1580.10">
    <property type="entry name" value="SMI1/KNR4-like"/>
    <property type="match status" value="1"/>
</dbReference>
<organism evidence="2 3">
    <name type="scientific">Exiguobacterium aurantiacum</name>
    <dbReference type="NCBI Taxonomy" id="33987"/>
    <lineage>
        <taxon>Bacteria</taxon>
        <taxon>Bacillati</taxon>
        <taxon>Bacillota</taxon>
        <taxon>Bacilli</taxon>
        <taxon>Bacillales</taxon>
        <taxon>Bacillales Family XII. Incertae Sedis</taxon>
        <taxon>Exiguobacterium</taxon>
    </lineage>
</organism>
<dbReference type="InterPro" id="IPR018958">
    <property type="entry name" value="Knr4/Smi1-like_dom"/>
</dbReference>
<dbReference type="Proteomes" id="UP001060325">
    <property type="component" value="Chromosome"/>
</dbReference>
<dbReference type="InterPro" id="IPR021284">
    <property type="entry name" value="DUF2750"/>
</dbReference>
<dbReference type="InterPro" id="IPR037883">
    <property type="entry name" value="Knr4/Smi1-like_sf"/>
</dbReference>
<gene>
    <name evidence="2" type="ORF">NMQ00_08075</name>
</gene>
<evidence type="ECO:0000313" key="3">
    <source>
        <dbReference type="Proteomes" id="UP001060325"/>
    </source>
</evidence>
<dbReference type="SUPFAM" id="SSF160631">
    <property type="entry name" value="SMI1/KNR4-like"/>
    <property type="match status" value="1"/>
</dbReference>
<sequence length="249" mass="29156">MRLETNLPGFAMEEIEQVEQQVGARFPDGLRDAWGHGNKFELGDWFFYPIKDERFFNKTWDDVIRANELKQEELPEGFVTLATNGSGDELGFLKDDQKTIYVWWHEINELEVAAHSFEAFVEVKQAESDVLETFCERVEENGLVFGLSAEQDEGWAYAPSHFDATDVLLFFSSRELALACRAEEWADYHVIELPVKLFLERWLPNMSDDELLCGLDWSSELLGLEYDPETILEYFELFYFTYREHNLFL</sequence>
<feature type="domain" description="Knr4/Smi1-like" evidence="1">
    <location>
        <begin position="13"/>
        <end position="122"/>
    </location>
</feature>
<keyword evidence="3" id="KW-1185">Reference proteome</keyword>
<evidence type="ECO:0000259" key="1">
    <source>
        <dbReference type="Pfam" id="PF09346"/>
    </source>
</evidence>
<accession>A0ABY5FJ03</accession>
<dbReference type="Pfam" id="PF11042">
    <property type="entry name" value="DUF2750"/>
    <property type="match status" value="1"/>
</dbReference>